<dbReference type="Proteomes" id="UP001595925">
    <property type="component" value="Unassembled WGS sequence"/>
</dbReference>
<feature type="region of interest" description="Disordered" evidence="1">
    <location>
        <begin position="38"/>
        <end position="103"/>
    </location>
</feature>
<reference evidence="2 3" key="1">
    <citation type="journal article" date="2019" name="Int. J. Syst. Evol. Microbiol.">
        <title>The Global Catalogue of Microorganisms (GCM) 10K type strain sequencing project: providing services to taxonomists for standard genome sequencing and annotation.</title>
        <authorList>
            <consortium name="The Broad Institute Genomics Platform"/>
            <consortium name="The Broad Institute Genome Sequencing Center for Infectious Disease"/>
            <person name="Wu L."/>
            <person name="Ma J."/>
        </authorList>
    </citation>
    <scope>NUCLEOTIDE SEQUENCE [LARGE SCALE GENOMIC DNA]</scope>
    <source>
        <strain evidence="2 3">CGMCC 1.15824</strain>
    </source>
</reference>
<dbReference type="InterPro" id="IPR055940">
    <property type="entry name" value="DUF7518"/>
</dbReference>
<dbReference type="EMBL" id="JBHSJG010000019">
    <property type="protein sequence ID" value="MFC4987267.1"/>
    <property type="molecule type" value="Genomic_DNA"/>
</dbReference>
<evidence type="ECO:0000256" key="1">
    <source>
        <dbReference type="SAM" id="MobiDB-lite"/>
    </source>
</evidence>
<dbReference type="SUPFAM" id="SSF57997">
    <property type="entry name" value="Tropomyosin"/>
    <property type="match status" value="1"/>
</dbReference>
<dbReference type="Gene3D" id="1.20.5.170">
    <property type="match status" value="1"/>
</dbReference>
<evidence type="ECO:0000313" key="2">
    <source>
        <dbReference type="EMBL" id="MFC4987267.1"/>
    </source>
</evidence>
<accession>A0ABD5QC66</accession>
<dbReference type="AlphaFoldDB" id="A0ABD5QC66"/>
<dbReference type="RefSeq" id="WP_224828590.1">
    <property type="nucleotide sequence ID" value="NZ_JAIVEF010000008.1"/>
</dbReference>
<name>A0ABD5QC66_9EURY</name>
<proteinExistence type="predicted"/>
<organism evidence="2 3">
    <name type="scientific">Saliphagus infecundisoli</name>
    <dbReference type="NCBI Taxonomy" id="1849069"/>
    <lineage>
        <taxon>Archaea</taxon>
        <taxon>Methanobacteriati</taxon>
        <taxon>Methanobacteriota</taxon>
        <taxon>Stenosarchaea group</taxon>
        <taxon>Halobacteria</taxon>
        <taxon>Halobacteriales</taxon>
        <taxon>Natrialbaceae</taxon>
        <taxon>Saliphagus</taxon>
    </lineage>
</organism>
<evidence type="ECO:0000313" key="3">
    <source>
        <dbReference type="Proteomes" id="UP001595925"/>
    </source>
</evidence>
<keyword evidence="3" id="KW-1185">Reference proteome</keyword>
<dbReference type="Pfam" id="PF24362">
    <property type="entry name" value="DUF7518"/>
    <property type="match status" value="1"/>
</dbReference>
<protein>
    <recommendedName>
        <fullName evidence="4">Chromosome segregation protein SMC</fullName>
    </recommendedName>
</protein>
<gene>
    <name evidence="2" type="ORF">ACFPFO_05700</name>
</gene>
<feature type="compositionally biased region" description="Acidic residues" evidence="1">
    <location>
        <begin position="80"/>
        <end position="96"/>
    </location>
</feature>
<sequence length="103" mass="11329">MPANRVEELERTVEEMQSTVGGLTDELVEAKERIRVLEAELDTDAPTRVPERREGREDGEDDVGGETAPTQTESVSTETAFDDEDEDEEAETEDSGTSDIIVA</sequence>
<comment type="caution">
    <text evidence="2">The sequence shown here is derived from an EMBL/GenBank/DDBJ whole genome shotgun (WGS) entry which is preliminary data.</text>
</comment>
<evidence type="ECO:0008006" key="4">
    <source>
        <dbReference type="Google" id="ProtNLM"/>
    </source>
</evidence>